<name>A0A9P9DI07_9PLEO</name>
<comment type="caution">
    <text evidence="1">The sequence shown here is derived from an EMBL/GenBank/DDBJ whole genome shotgun (WGS) entry which is preliminary data.</text>
</comment>
<proteinExistence type="predicted"/>
<reference evidence="1" key="1">
    <citation type="journal article" date="2021" name="Nat. Commun.">
        <title>Genetic determinants of endophytism in the Arabidopsis root mycobiome.</title>
        <authorList>
            <person name="Mesny F."/>
            <person name="Miyauchi S."/>
            <person name="Thiergart T."/>
            <person name="Pickel B."/>
            <person name="Atanasova L."/>
            <person name="Karlsson M."/>
            <person name="Huettel B."/>
            <person name="Barry K.W."/>
            <person name="Haridas S."/>
            <person name="Chen C."/>
            <person name="Bauer D."/>
            <person name="Andreopoulos W."/>
            <person name="Pangilinan J."/>
            <person name="LaButti K."/>
            <person name="Riley R."/>
            <person name="Lipzen A."/>
            <person name="Clum A."/>
            <person name="Drula E."/>
            <person name="Henrissat B."/>
            <person name="Kohler A."/>
            <person name="Grigoriev I.V."/>
            <person name="Martin F.M."/>
            <person name="Hacquard S."/>
        </authorList>
    </citation>
    <scope>NUCLEOTIDE SEQUENCE</scope>
    <source>
        <strain evidence="1">MPI-CAGE-CH-0243</strain>
    </source>
</reference>
<evidence type="ECO:0000313" key="2">
    <source>
        <dbReference type="Proteomes" id="UP000700596"/>
    </source>
</evidence>
<evidence type="ECO:0000313" key="1">
    <source>
        <dbReference type="EMBL" id="KAH7120990.1"/>
    </source>
</evidence>
<keyword evidence="2" id="KW-1185">Reference proteome</keyword>
<protein>
    <submittedName>
        <fullName evidence="1">Uncharacterized protein</fullName>
    </submittedName>
</protein>
<gene>
    <name evidence="1" type="ORF">B0J11DRAFT_53704</name>
</gene>
<dbReference type="Proteomes" id="UP000700596">
    <property type="component" value="Unassembled WGS sequence"/>
</dbReference>
<organism evidence="1 2">
    <name type="scientific">Dendryphion nanum</name>
    <dbReference type="NCBI Taxonomy" id="256645"/>
    <lineage>
        <taxon>Eukaryota</taxon>
        <taxon>Fungi</taxon>
        <taxon>Dikarya</taxon>
        <taxon>Ascomycota</taxon>
        <taxon>Pezizomycotina</taxon>
        <taxon>Dothideomycetes</taxon>
        <taxon>Pleosporomycetidae</taxon>
        <taxon>Pleosporales</taxon>
        <taxon>Torulaceae</taxon>
        <taxon>Dendryphion</taxon>
    </lineage>
</organism>
<dbReference type="AlphaFoldDB" id="A0A9P9DI07"/>
<sequence length="233" mass="25799">MHHAICIAPLAPHEIQWAPILYNPFGEGYFDPRRPRPPPAPSPPSPFVPSCLRPLSILRLIATLFVSETIPPETMNLINRKEHEKSWELQRGTGFVSNSVDVCRRERLLWRQDMACPPNTHVIVCSIPSTSRAGNDSTHVQHPKQTHALARSSDSIPCTINIWGYESAQHASTTICDPVVRPITVSNVFSSNSMTDARMLPPKWKANALCTRSVAALDAIPIVQNSALFCPAL</sequence>
<accession>A0A9P9DI07</accession>
<dbReference type="EMBL" id="JAGMWT010000010">
    <property type="protein sequence ID" value="KAH7120990.1"/>
    <property type="molecule type" value="Genomic_DNA"/>
</dbReference>